<dbReference type="Pfam" id="PF02298">
    <property type="entry name" value="Cu_bind_like"/>
    <property type="match status" value="1"/>
</dbReference>
<feature type="domain" description="Phytocyanin" evidence="7">
    <location>
        <begin position="26"/>
        <end position="130"/>
    </location>
</feature>
<dbReference type="AlphaFoldDB" id="A0ABD2YX67"/>
<evidence type="ECO:0000256" key="3">
    <source>
        <dbReference type="ARBA" id="ARBA00023157"/>
    </source>
</evidence>
<accession>A0ABD2YX67</accession>
<evidence type="ECO:0000256" key="1">
    <source>
        <dbReference type="ARBA" id="ARBA00022723"/>
    </source>
</evidence>
<reference evidence="8 9" key="1">
    <citation type="submission" date="2024-11" db="EMBL/GenBank/DDBJ databases">
        <title>A near-complete genome assembly of Cinchona calisaya.</title>
        <authorList>
            <person name="Lian D.C."/>
            <person name="Zhao X.W."/>
            <person name="Wei L."/>
        </authorList>
    </citation>
    <scope>NUCLEOTIDE SEQUENCE [LARGE SCALE GENOMIC DNA]</scope>
    <source>
        <tissue evidence="8">Nenye</tissue>
    </source>
</reference>
<dbReference type="GO" id="GO:0046872">
    <property type="term" value="F:metal ion binding"/>
    <property type="evidence" value="ECO:0007669"/>
    <property type="project" value="UniProtKB-KW"/>
</dbReference>
<feature type="region of interest" description="Disordered" evidence="5">
    <location>
        <begin position="128"/>
        <end position="195"/>
    </location>
</feature>
<dbReference type="InterPro" id="IPR039391">
    <property type="entry name" value="Phytocyanin-like"/>
</dbReference>
<dbReference type="PANTHER" id="PTHR33021:SF189">
    <property type="entry name" value="CUCUMBER PEELING CUPREDOXIN-LIKE"/>
    <property type="match status" value="1"/>
</dbReference>
<feature type="compositionally biased region" description="Pro residues" evidence="5">
    <location>
        <begin position="133"/>
        <end position="156"/>
    </location>
</feature>
<dbReference type="CDD" id="cd13920">
    <property type="entry name" value="Stellacyanin"/>
    <property type="match status" value="1"/>
</dbReference>
<evidence type="ECO:0000256" key="6">
    <source>
        <dbReference type="SAM" id="SignalP"/>
    </source>
</evidence>
<keyword evidence="4" id="KW-0325">Glycoprotein</keyword>
<evidence type="ECO:0000256" key="4">
    <source>
        <dbReference type="ARBA" id="ARBA00023180"/>
    </source>
</evidence>
<proteinExistence type="predicted"/>
<evidence type="ECO:0000313" key="8">
    <source>
        <dbReference type="EMBL" id="KAL3511895.1"/>
    </source>
</evidence>
<dbReference type="Gene3D" id="2.60.40.420">
    <property type="entry name" value="Cupredoxins - blue copper proteins"/>
    <property type="match status" value="1"/>
</dbReference>
<evidence type="ECO:0000313" key="9">
    <source>
        <dbReference type="Proteomes" id="UP001630127"/>
    </source>
</evidence>
<keyword evidence="9" id="KW-1185">Reference proteome</keyword>
<feature type="signal peptide" evidence="6">
    <location>
        <begin position="1"/>
        <end position="25"/>
    </location>
</feature>
<dbReference type="PROSITE" id="PS00196">
    <property type="entry name" value="COPPER_BLUE"/>
    <property type="match status" value="1"/>
</dbReference>
<dbReference type="EMBL" id="JBJUIK010000011">
    <property type="protein sequence ID" value="KAL3511895.1"/>
    <property type="molecule type" value="Genomic_DNA"/>
</dbReference>
<protein>
    <recommendedName>
        <fullName evidence="7">Phytocyanin domain-containing protein</fullName>
    </recommendedName>
</protein>
<keyword evidence="3" id="KW-1015">Disulfide bond</keyword>
<dbReference type="PANTHER" id="PTHR33021">
    <property type="entry name" value="BLUE COPPER PROTEIN"/>
    <property type="match status" value="1"/>
</dbReference>
<dbReference type="InterPro" id="IPR008972">
    <property type="entry name" value="Cupredoxin"/>
</dbReference>
<gene>
    <name evidence="8" type="ORF">ACH5RR_024612</name>
</gene>
<evidence type="ECO:0000259" key="7">
    <source>
        <dbReference type="PROSITE" id="PS51485"/>
    </source>
</evidence>
<keyword evidence="2" id="KW-0186">Copper</keyword>
<dbReference type="FunFam" id="2.60.40.420:FF:000034">
    <property type="entry name" value="Cupredoxin superfamily protein"/>
    <property type="match status" value="1"/>
</dbReference>
<organism evidence="8 9">
    <name type="scientific">Cinchona calisaya</name>
    <dbReference type="NCBI Taxonomy" id="153742"/>
    <lineage>
        <taxon>Eukaryota</taxon>
        <taxon>Viridiplantae</taxon>
        <taxon>Streptophyta</taxon>
        <taxon>Embryophyta</taxon>
        <taxon>Tracheophyta</taxon>
        <taxon>Spermatophyta</taxon>
        <taxon>Magnoliopsida</taxon>
        <taxon>eudicotyledons</taxon>
        <taxon>Gunneridae</taxon>
        <taxon>Pentapetalae</taxon>
        <taxon>asterids</taxon>
        <taxon>lamiids</taxon>
        <taxon>Gentianales</taxon>
        <taxon>Rubiaceae</taxon>
        <taxon>Cinchonoideae</taxon>
        <taxon>Cinchoneae</taxon>
        <taxon>Cinchona</taxon>
    </lineage>
</organism>
<keyword evidence="1" id="KW-0479">Metal-binding</keyword>
<dbReference type="Proteomes" id="UP001630127">
    <property type="component" value="Unassembled WGS sequence"/>
</dbReference>
<dbReference type="InterPro" id="IPR003245">
    <property type="entry name" value="Phytocyanin_dom"/>
</dbReference>
<sequence length="216" mass="21822">MKMNCFTCMVVLCAFSAVMLQCALAAEYVVGDGIGWNIPPNGAATYTNWASGKTFRVGDILVFNFTTNTHDVVQVPEASYDACNSNNAIGSVIKNGPANVTLDTAGDHYYICTFGGHCTAGQKLAISVSSSPGSPPGANPPTTSPAPTTTPPPTTTPSPTAACAPTPSPAPKADGPGTAKSPAATTLTPPPPPSSSNAVFASLSLAFASLVLGFLL</sequence>
<dbReference type="InterPro" id="IPR028871">
    <property type="entry name" value="BlueCu_1_BS"/>
</dbReference>
<dbReference type="SUPFAM" id="SSF49503">
    <property type="entry name" value="Cupredoxins"/>
    <property type="match status" value="1"/>
</dbReference>
<evidence type="ECO:0000256" key="2">
    <source>
        <dbReference type="ARBA" id="ARBA00023008"/>
    </source>
</evidence>
<keyword evidence="6" id="KW-0732">Signal</keyword>
<evidence type="ECO:0000256" key="5">
    <source>
        <dbReference type="SAM" id="MobiDB-lite"/>
    </source>
</evidence>
<name>A0ABD2YX67_9GENT</name>
<comment type="caution">
    <text evidence="8">The sequence shown here is derived from an EMBL/GenBank/DDBJ whole genome shotgun (WGS) entry which is preliminary data.</text>
</comment>
<dbReference type="PROSITE" id="PS51485">
    <property type="entry name" value="PHYTOCYANIN"/>
    <property type="match status" value="1"/>
</dbReference>
<feature type="compositionally biased region" description="Low complexity" evidence="5">
    <location>
        <begin position="178"/>
        <end position="187"/>
    </location>
</feature>
<feature type="chain" id="PRO_5044747373" description="Phytocyanin domain-containing protein" evidence="6">
    <location>
        <begin position="26"/>
        <end position="216"/>
    </location>
</feature>